<sequence>PDWFLAVNVPRLYDGYDWRNSYVTWHEGQSPAIIVEFLSLNTEKEDLGRFYRKSDKIPGSDIDPNPEDLFVAVTEADKRQMSAPPSKFTVYEQYLKTPHYIVYSRYTRKLRYFRHNGLCYEEQPVLSESPMIWLSDLNIGLGLWDDYFEGMPGPLLRWCDAAGNWFLSDIEKERLAKEQERLAKEQEKLAKEQEKLAKEKAQARADKLAAKLRELGIDPDDL</sequence>
<proteinExistence type="predicted"/>
<comment type="caution">
    <text evidence="2">The sequence shown here is derived from an EMBL/GenBank/DDBJ whole genome shotgun (WGS) entry which is preliminary data.</text>
</comment>
<dbReference type="EMBL" id="QBMP01000099">
    <property type="protein sequence ID" value="PZO55299.1"/>
    <property type="molecule type" value="Genomic_DNA"/>
</dbReference>
<dbReference type="PANTHER" id="PTHR33352">
    <property type="entry name" value="SLR1095 PROTEIN"/>
    <property type="match status" value="1"/>
</dbReference>
<keyword evidence="1" id="KW-0175">Coiled coil</keyword>
<name>A0A2W4XLK1_9CYAN</name>
<dbReference type="AlphaFoldDB" id="A0A2W4XLK1"/>
<evidence type="ECO:0000313" key="2">
    <source>
        <dbReference type="EMBL" id="PZO55299.1"/>
    </source>
</evidence>
<reference evidence="2 3" key="2">
    <citation type="submission" date="2018-06" db="EMBL/GenBank/DDBJ databases">
        <title>Metagenomic assembly of (sub)arctic Cyanobacteria and their associated microbiome from non-axenic cultures.</title>
        <authorList>
            <person name="Baurain D."/>
        </authorList>
    </citation>
    <scope>NUCLEOTIDE SEQUENCE [LARGE SCALE GENOMIC DNA]</scope>
    <source>
        <strain evidence="2">ULC027bin1</strain>
    </source>
</reference>
<feature type="non-terminal residue" evidence="2">
    <location>
        <position position="1"/>
    </location>
</feature>
<accession>A0A2W4XLK1</accession>
<evidence type="ECO:0000313" key="3">
    <source>
        <dbReference type="Proteomes" id="UP000249794"/>
    </source>
</evidence>
<protein>
    <submittedName>
        <fullName evidence="2">Uncharacterized protein</fullName>
    </submittedName>
</protein>
<dbReference type="Proteomes" id="UP000249794">
    <property type="component" value="Unassembled WGS sequence"/>
</dbReference>
<feature type="coiled-coil region" evidence="1">
    <location>
        <begin position="167"/>
        <end position="218"/>
    </location>
</feature>
<organism evidence="2 3">
    <name type="scientific">Phormidesmis priestleyi</name>
    <dbReference type="NCBI Taxonomy" id="268141"/>
    <lineage>
        <taxon>Bacteria</taxon>
        <taxon>Bacillati</taxon>
        <taxon>Cyanobacteriota</taxon>
        <taxon>Cyanophyceae</taxon>
        <taxon>Leptolyngbyales</taxon>
        <taxon>Leptolyngbyaceae</taxon>
        <taxon>Phormidesmis</taxon>
    </lineage>
</organism>
<dbReference type="PANTHER" id="PTHR33352:SF3">
    <property type="entry name" value="SLR1612 PROTEIN"/>
    <property type="match status" value="1"/>
</dbReference>
<gene>
    <name evidence="2" type="ORF">DCF15_10740</name>
</gene>
<evidence type="ECO:0000256" key="1">
    <source>
        <dbReference type="SAM" id="Coils"/>
    </source>
</evidence>
<reference evidence="3" key="1">
    <citation type="submission" date="2018-04" db="EMBL/GenBank/DDBJ databases">
        <authorList>
            <person name="Cornet L."/>
        </authorList>
    </citation>
    <scope>NUCLEOTIDE SEQUENCE [LARGE SCALE GENOMIC DNA]</scope>
</reference>